<name>A0A0F6U544_MICAE</name>
<organism evidence="1 2">
    <name type="scientific">Microcystis aeruginosa NIES-2549</name>
    <dbReference type="NCBI Taxonomy" id="1641812"/>
    <lineage>
        <taxon>Bacteria</taxon>
        <taxon>Bacillati</taxon>
        <taxon>Cyanobacteriota</taxon>
        <taxon>Cyanophyceae</taxon>
        <taxon>Oscillatoriophycideae</taxon>
        <taxon>Chroococcales</taxon>
        <taxon>Microcystaceae</taxon>
        <taxon>Microcystis</taxon>
    </lineage>
</organism>
<gene>
    <name evidence="1" type="ORF">MYAER_2300</name>
</gene>
<reference evidence="1 2" key="1">
    <citation type="journal article" date="2015" name="Genome Announc.">
        <title>Complete Genome Sequence of Microcystis aeruginosa NIES-2549, a Bloom-Forming Cyanobacterium from Lake Kasumigaura, Japan.</title>
        <authorList>
            <person name="Yamaguchi H."/>
            <person name="Suzuki S."/>
            <person name="Tanabe Y."/>
            <person name="Osana Y."/>
            <person name="Shimura Y."/>
            <person name="Ishida K."/>
            <person name="Kawachi M."/>
        </authorList>
    </citation>
    <scope>NUCLEOTIDE SEQUENCE [LARGE SCALE GENOMIC DNA]</scope>
    <source>
        <strain evidence="1 2">NIES-2549</strain>
    </source>
</reference>
<evidence type="ECO:0000313" key="2">
    <source>
        <dbReference type="Proteomes" id="UP000034103"/>
    </source>
</evidence>
<dbReference type="AlphaFoldDB" id="A0A0F6U544"/>
<protein>
    <submittedName>
        <fullName evidence="1">Uncharacterized protein</fullName>
    </submittedName>
</protein>
<dbReference type="Proteomes" id="UP000034103">
    <property type="component" value="Chromosome"/>
</dbReference>
<accession>A0A0F6U544</accession>
<dbReference type="EMBL" id="CP011304">
    <property type="protein sequence ID" value="AKE64644.1"/>
    <property type="molecule type" value="Genomic_DNA"/>
</dbReference>
<sequence length="37" mass="4260">MLAKIPNVWVKIEGQKLQPVNDSTTTPLQPRRICPTW</sequence>
<evidence type="ECO:0000313" key="1">
    <source>
        <dbReference type="EMBL" id="AKE64644.1"/>
    </source>
</evidence>
<proteinExistence type="predicted"/>
<dbReference type="HOGENOM" id="CLU_3345932_0_0_3"/>